<dbReference type="EMBL" id="JARJCW010000176">
    <property type="protein sequence ID" value="KAJ7189482.1"/>
    <property type="molecule type" value="Genomic_DNA"/>
</dbReference>
<evidence type="ECO:0000313" key="2">
    <source>
        <dbReference type="EMBL" id="KAJ7189482.1"/>
    </source>
</evidence>
<reference evidence="2" key="1">
    <citation type="submission" date="2023-03" db="EMBL/GenBank/DDBJ databases">
        <title>Massive genome expansion in bonnet fungi (Mycena s.s.) driven by repeated elements and novel gene families across ecological guilds.</title>
        <authorList>
            <consortium name="Lawrence Berkeley National Laboratory"/>
            <person name="Harder C.B."/>
            <person name="Miyauchi S."/>
            <person name="Viragh M."/>
            <person name="Kuo A."/>
            <person name="Thoen E."/>
            <person name="Andreopoulos B."/>
            <person name="Lu D."/>
            <person name="Skrede I."/>
            <person name="Drula E."/>
            <person name="Henrissat B."/>
            <person name="Morin E."/>
            <person name="Kohler A."/>
            <person name="Barry K."/>
            <person name="LaButti K."/>
            <person name="Morin E."/>
            <person name="Salamov A."/>
            <person name="Lipzen A."/>
            <person name="Mereny Z."/>
            <person name="Hegedus B."/>
            <person name="Baldrian P."/>
            <person name="Stursova M."/>
            <person name="Weitz H."/>
            <person name="Taylor A."/>
            <person name="Grigoriev I.V."/>
            <person name="Nagy L.G."/>
            <person name="Martin F."/>
            <person name="Kauserud H."/>
        </authorList>
    </citation>
    <scope>NUCLEOTIDE SEQUENCE</scope>
    <source>
        <strain evidence="2">9144</strain>
    </source>
</reference>
<evidence type="ECO:0000313" key="3">
    <source>
        <dbReference type="Proteomes" id="UP001219525"/>
    </source>
</evidence>
<dbReference type="AlphaFoldDB" id="A0AAD6UKA5"/>
<sequence>MPPPQAPSLKRPQQRTLFLRSSDSSSYRPSAPQDISLNIAEKIFPPVERGSGQLQGETIHEFLARRKADNEQRMKEESPAAKERRLQREATAATGEPPSLHGKHKTQVFIWDMAENFDGIFYIRRQYNRRLAQERWDEFAPTQRIYDGFSNAWDFCEALDLDAEAGNDGGMDYDDGDDDYDFGDSGSSHSFFPHVSADAPGREHIQNIFGQRYGLLSSSVAPSGAKQMSQSAVRYAVGDRFWKAPDAVPVLLQATIDSENLQALPPSLSDLNSLAADLHQKDWPVRVKKLTYHARTVYVFCPDESDEPFVKLDDAASVLHCIRSGWRNTAEIVRELTRIGAEFFPAWHRSTSRDADDPAWVPPLGVRPAGYNGTQNDYRAYVERRDDFLRSSRGCVALFHGGIVARIARMVIENFEDRACARPSDIVLDVAVRFADLDGGSLWHEALTPSEIDLICGVYKVATGASIYLPRQALTFYDRAEKRNPGEVSLVVAPAGPFLLVGFAYRAGGTPTARPGFRSV</sequence>
<dbReference type="Proteomes" id="UP001219525">
    <property type="component" value="Unassembled WGS sequence"/>
</dbReference>
<organism evidence="2 3">
    <name type="scientific">Mycena pura</name>
    <dbReference type="NCBI Taxonomy" id="153505"/>
    <lineage>
        <taxon>Eukaryota</taxon>
        <taxon>Fungi</taxon>
        <taxon>Dikarya</taxon>
        <taxon>Basidiomycota</taxon>
        <taxon>Agaricomycotina</taxon>
        <taxon>Agaricomycetes</taxon>
        <taxon>Agaricomycetidae</taxon>
        <taxon>Agaricales</taxon>
        <taxon>Marasmiineae</taxon>
        <taxon>Mycenaceae</taxon>
        <taxon>Mycena</taxon>
    </lineage>
</organism>
<comment type="caution">
    <text evidence="2">The sequence shown here is derived from an EMBL/GenBank/DDBJ whole genome shotgun (WGS) entry which is preliminary data.</text>
</comment>
<feature type="compositionally biased region" description="Basic and acidic residues" evidence="1">
    <location>
        <begin position="65"/>
        <end position="88"/>
    </location>
</feature>
<feature type="region of interest" description="Disordered" evidence="1">
    <location>
        <begin position="1"/>
        <end position="34"/>
    </location>
</feature>
<protein>
    <submittedName>
        <fullName evidence="2">Uncharacterized protein</fullName>
    </submittedName>
</protein>
<gene>
    <name evidence="2" type="ORF">GGX14DRAFT_383210</name>
</gene>
<feature type="region of interest" description="Disordered" evidence="1">
    <location>
        <begin position="65"/>
        <end position="102"/>
    </location>
</feature>
<proteinExistence type="predicted"/>
<evidence type="ECO:0000256" key="1">
    <source>
        <dbReference type="SAM" id="MobiDB-lite"/>
    </source>
</evidence>
<keyword evidence="3" id="KW-1185">Reference proteome</keyword>
<accession>A0AAD6UKA5</accession>
<name>A0AAD6UKA5_9AGAR</name>